<evidence type="ECO:0000256" key="1">
    <source>
        <dbReference type="SAM" id="MobiDB-lite"/>
    </source>
</evidence>
<dbReference type="Proteomes" id="UP000193986">
    <property type="component" value="Unassembled WGS sequence"/>
</dbReference>
<name>A0A1Y2AI20_9TREE</name>
<protein>
    <submittedName>
        <fullName evidence="2">Uncharacterized protein</fullName>
    </submittedName>
</protein>
<dbReference type="InParanoid" id="A0A1Y2AI20"/>
<dbReference type="AlphaFoldDB" id="A0A1Y2AI20"/>
<evidence type="ECO:0000313" key="2">
    <source>
        <dbReference type="EMBL" id="ORY22239.1"/>
    </source>
</evidence>
<proteinExistence type="predicted"/>
<reference evidence="2 3" key="1">
    <citation type="submission" date="2016-07" db="EMBL/GenBank/DDBJ databases">
        <title>Pervasive Adenine N6-methylation of Active Genes in Fungi.</title>
        <authorList>
            <consortium name="DOE Joint Genome Institute"/>
            <person name="Mondo S.J."/>
            <person name="Dannebaum R.O."/>
            <person name="Kuo R.C."/>
            <person name="Labutti K."/>
            <person name="Haridas S."/>
            <person name="Kuo A."/>
            <person name="Salamov A."/>
            <person name="Ahrendt S.R."/>
            <person name="Lipzen A."/>
            <person name="Sullivan W."/>
            <person name="Andreopoulos W.B."/>
            <person name="Clum A."/>
            <person name="Lindquist E."/>
            <person name="Daum C."/>
            <person name="Ramamoorthy G.K."/>
            <person name="Gryganskyi A."/>
            <person name="Culley D."/>
            <person name="Magnuson J.K."/>
            <person name="James T.Y."/>
            <person name="O'Malley M.A."/>
            <person name="Stajich J.E."/>
            <person name="Spatafora J.W."/>
            <person name="Visel A."/>
            <person name="Grigoriev I.V."/>
        </authorList>
    </citation>
    <scope>NUCLEOTIDE SEQUENCE [LARGE SCALE GENOMIC DNA]</scope>
    <source>
        <strain evidence="2 3">68-887.2</strain>
    </source>
</reference>
<accession>A0A1Y2AI20</accession>
<gene>
    <name evidence="2" type="ORF">BCR39DRAFT_551903</name>
</gene>
<dbReference type="EMBL" id="MCFC01000096">
    <property type="protein sequence ID" value="ORY22239.1"/>
    <property type="molecule type" value="Genomic_DNA"/>
</dbReference>
<feature type="region of interest" description="Disordered" evidence="1">
    <location>
        <begin position="131"/>
        <end position="177"/>
    </location>
</feature>
<organism evidence="2 3">
    <name type="scientific">Naematelia encephala</name>
    <dbReference type="NCBI Taxonomy" id="71784"/>
    <lineage>
        <taxon>Eukaryota</taxon>
        <taxon>Fungi</taxon>
        <taxon>Dikarya</taxon>
        <taxon>Basidiomycota</taxon>
        <taxon>Agaricomycotina</taxon>
        <taxon>Tremellomycetes</taxon>
        <taxon>Tremellales</taxon>
        <taxon>Naemateliaceae</taxon>
        <taxon>Naematelia</taxon>
    </lineage>
</organism>
<keyword evidence="3" id="KW-1185">Reference proteome</keyword>
<feature type="compositionally biased region" description="Polar residues" evidence="1">
    <location>
        <begin position="65"/>
        <end position="78"/>
    </location>
</feature>
<comment type="caution">
    <text evidence="2">The sequence shown here is derived from an EMBL/GenBank/DDBJ whole genome shotgun (WGS) entry which is preliminary data.</text>
</comment>
<evidence type="ECO:0000313" key="3">
    <source>
        <dbReference type="Proteomes" id="UP000193986"/>
    </source>
</evidence>
<sequence length="235" mass="26106">MSEDLFNVLHSMPSFNGSDVSIFNFPRLTIDVVRAARAQANPSLSSTVSVEQSRDLRHSNHEISTRAQQGSSDVTPDTGSVAAQFHPRSEFQSCKRLWVIRYPSSYIFLPETAGHDPNTISLIVSSSSMLNSPEGNIRSSQSQSSEEGSSRRATHIQDDSHRSPVWSLQIHSDEKGENSAVDRTIEWRHPDVEAHQGLSIDRKFLDLDLRYGSPNSFSGAYNPYSFDSSSDFCPA</sequence>
<feature type="compositionally biased region" description="Low complexity" evidence="1">
    <location>
        <begin position="131"/>
        <end position="147"/>
    </location>
</feature>
<feature type="region of interest" description="Disordered" evidence="1">
    <location>
        <begin position="62"/>
        <end position="81"/>
    </location>
</feature>